<evidence type="ECO:0000313" key="3">
    <source>
        <dbReference type="Proteomes" id="UP000277007"/>
    </source>
</evidence>
<dbReference type="AlphaFoldDB" id="A0A3S0I356"/>
<evidence type="ECO:0000313" key="2">
    <source>
        <dbReference type="EMBL" id="RTR22992.1"/>
    </source>
</evidence>
<dbReference type="PANTHER" id="PTHR30469">
    <property type="entry name" value="MULTIDRUG RESISTANCE PROTEIN MDTA"/>
    <property type="match status" value="1"/>
</dbReference>
<dbReference type="RefSeq" id="WP_126612845.1">
    <property type="nucleotide sequence ID" value="NZ_JBHUCY010000004.1"/>
</dbReference>
<dbReference type="PANTHER" id="PTHR30469:SF38">
    <property type="entry name" value="HLYD FAMILY SECRETION PROTEIN"/>
    <property type="match status" value="1"/>
</dbReference>
<keyword evidence="3" id="KW-1185">Reference proteome</keyword>
<name>A0A3S0I356_9PROT</name>
<dbReference type="InterPro" id="IPR058625">
    <property type="entry name" value="MdtA-like_BSH"/>
</dbReference>
<gene>
    <name evidence="2" type="ORF">EJ903_05320</name>
</gene>
<reference evidence="2 3" key="1">
    <citation type="submission" date="2018-12" db="EMBL/GenBank/DDBJ databases">
        <authorList>
            <person name="Yang Y."/>
        </authorList>
    </citation>
    <scope>NUCLEOTIDE SEQUENCE [LARGE SCALE GENOMIC DNA]</scope>
    <source>
        <strain evidence="2 3">L-25-5w-1</strain>
    </source>
</reference>
<dbReference type="Gene3D" id="2.40.50.100">
    <property type="match status" value="1"/>
</dbReference>
<accession>A0A3S0I356</accession>
<proteinExistence type="predicted"/>
<sequence length="324" mass="34367">MRAPLIGPSLIARPKTIRPNTARSAALLLGLLSPLLAGCDPVEPAGASPVAFVGPAAIARCRIDVEGGVIRLAAQREGLIREVAVEEGDRVRTGQSLARIDSRQAELRAAVTEAEWEQARSAVATERVRLAAAEREARRRHEGGAAAFSQRLREEADTEMEARRTQLATAIATATAAGKRAAEAAFEIEARVIRAPVDGTIVKRRARPGDGVTVQTVTELFQLVPDGPRIARCDLEEPFLGRVSVGRPATIVLESDESVRLPATVKRVGSVFGVPAPSGDPTARQDIRTVETVLTLHDAGSLLIGQRVRAYVTAPGEDPTNAGS</sequence>
<comment type="caution">
    <text evidence="2">The sequence shown here is derived from an EMBL/GenBank/DDBJ whole genome shotgun (WGS) entry which is preliminary data.</text>
</comment>
<dbReference type="EMBL" id="RXMA01000003">
    <property type="protein sequence ID" value="RTR22992.1"/>
    <property type="molecule type" value="Genomic_DNA"/>
</dbReference>
<dbReference type="Gene3D" id="1.10.287.470">
    <property type="entry name" value="Helix hairpin bin"/>
    <property type="match status" value="1"/>
</dbReference>
<evidence type="ECO:0000259" key="1">
    <source>
        <dbReference type="Pfam" id="PF25917"/>
    </source>
</evidence>
<protein>
    <submittedName>
        <fullName evidence="2">HlyD family efflux transporter periplasmic adaptor subunit</fullName>
    </submittedName>
</protein>
<dbReference type="Gene3D" id="2.40.30.170">
    <property type="match status" value="1"/>
</dbReference>
<dbReference type="Pfam" id="PF25917">
    <property type="entry name" value="BSH_RND"/>
    <property type="match status" value="1"/>
</dbReference>
<dbReference type="OrthoDB" id="8794034at2"/>
<dbReference type="GO" id="GO:0015562">
    <property type="term" value="F:efflux transmembrane transporter activity"/>
    <property type="evidence" value="ECO:0007669"/>
    <property type="project" value="TreeGrafter"/>
</dbReference>
<dbReference type="GO" id="GO:1990281">
    <property type="term" value="C:efflux pump complex"/>
    <property type="evidence" value="ECO:0007669"/>
    <property type="project" value="TreeGrafter"/>
</dbReference>
<organism evidence="2 3">
    <name type="scientific">Azospirillum griseum</name>
    <dbReference type="NCBI Taxonomy" id="2496639"/>
    <lineage>
        <taxon>Bacteria</taxon>
        <taxon>Pseudomonadati</taxon>
        <taxon>Pseudomonadota</taxon>
        <taxon>Alphaproteobacteria</taxon>
        <taxon>Rhodospirillales</taxon>
        <taxon>Azospirillaceae</taxon>
        <taxon>Azospirillum</taxon>
    </lineage>
</organism>
<feature type="domain" description="Multidrug resistance protein MdtA-like barrel-sandwich hybrid" evidence="1">
    <location>
        <begin position="71"/>
        <end position="216"/>
    </location>
</feature>
<dbReference type="Proteomes" id="UP000277007">
    <property type="component" value="Unassembled WGS sequence"/>
</dbReference>
<dbReference type="SUPFAM" id="SSF111369">
    <property type="entry name" value="HlyD-like secretion proteins"/>
    <property type="match status" value="1"/>
</dbReference>